<feature type="compositionally biased region" description="Basic and acidic residues" evidence="1">
    <location>
        <begin position="89"/>
        <end position="99"/>
    </location>
</feature>
<dbReference type="Proteomes" id="UP000036681">
    <property type="component" value="Unplaced"/>
</dbReference>
<feature type="region of interest" description="Disordered" evidence="1">
    <location>
        <begin position="84"/>
        <end position="119"/>
    </location>
</feature>
<dbReference type="WBParaSite" id="ALUE_0000350801-mRNA-1">
    <property type="protein sequence ID" value="ALUE_0000350801-mRNA-1"/>
    <property type="gene ID" value="ALUE_0000350801"/>
</dbReference>
<dbReference type="AlphaFoldDB" id="A0A0M3HNZ3"/>
<accession>A0A0M3HNZ3</accession>
<evidence type="ECO:0000313" key="2">
    <source>
        <dbReference type="Proteomes" id="UP000036681"/>
    </source>
</evidence>
<reference evidence="3" key="1">
    <citation type="submission" date="2017-02" db="UniProtKB">
        <authorList>
            <consortium name="WormBaseParasite"/>
        </authorList>
    </citation>
    <scope>IDENTIFICATION</scope>
</reference>
<keyword evidence="2" id="KW-1185">Reference proteome</keyword>
<sequence>MTDEDSSLRSCDSNINALSETSFEQSRTKRIVMQNDRLCYDYAEMHEINYWKSSVNDRMSIYCGKCPILAQLYKTRMLKVNVSSRGVHTKSEVHPEKAKMPKTSGKLQTTEEAALQPSP</sequence>
<evidence type="ECO:0000313" key="3">
    <source>
        <dbReference type="WBParaSite" id="ALUE_0000350801-mRNA-1"/>
    </source>
</evidence>
<name>A0A0M3HNZ3_ASCLU</name>
<protein>
    <submittedName>
        <fullName evidence="3">FLYWCH-type domain-containing protein</fullName>
    </submittedName>
</protein>
<organism evidence="2 3">
    <name type="scientific">Ascaris lumbricoides</name>
    <name type="common">Giant roundworm</name>
    <dbReference type="NCBI Taxonomy" id="6252"/>
    <lineage>
        <taxon>Eukaryota</taxon>
        <taxon>Metazoa</taxon>
        <taxon>Ecdysozoa</taxon>
        <taxon>Nematoda</taxon>
        <taxon>Chromadorea</taxon>
        <taxon>Rhabditida</taxon>
        <taxon>Spirurina</taxon>
        <taxon>Ascaridomorpha</taxon>
        <taxon>Ascaridoidea</taxon>
        <taxon>Ascarididae</taxon>
        <taxon>Ascaris</taxon>
    </lineage>
</organism>
<proteinExistence type="predicted"/>
<evidence type="ECO:0000256" key="1">
    <source>
        <dbReference type="SAM" id="MobiDB-lite"/>
    </source>
</evidence>